<organism evidence="1 2">
    <name type="scientific">Malus domestica</name>
    <name type="common">Apple</name>
    <name type="synonym">Pyrus malus</name>
    <dbReference type="NCBI Taxonomy" id="3750"/>
    <lineage>
        <taxon>Eukaryota</taxon>
        <taxon>Viridiplantae</taxon>
        <taxon>Streptophyta</taxon>
        <taxon>Embryophyta</taxon>
        <taxon>Tracheophyta</taxon>
        <taxon>Spermatophyta</taxon>
        <taxon>Magnoliopsida</taxon>
        <taxon>eudicotyledons</taxon>
        <taxon>Gunneridae</taxon>
        <taxon>Pentapetalae</taxon>
        <taxon>rosids</taxon>
        <taxon>fabids</taxon>
        <taxon>Rosales</taxon>
        <taxon>Rosaceae</taxon>
        <taxon>Amygdaloideae</taxon>
        <taxon>Maleae</taxon>
        <taxon>Malus</taxon>
    </lineage>
</organism>
<keyword evidence="2" id="KW-1185">Reference proteome</keyword>
<dbReference type="AlphaFoldDB" id="A0A498K9X1"/>
<evidence type="ECO:0000313" key="1">
    <source>
        <dbReference type="EMBL" id="RXI02222.1"/>
    </source>
</evidence>
<proteinExistence type="predicted"/>
<evidence type="ECO:0000313" key="2">
    <source>
        <dbReference type="Proteomes" id="UP000290289"/>
    </source>
</evidence>
<dbReference type="Proteomes" id="UP000290289">
    <property type="component" value="Chromosome 4"/>
</dbReference>
<name>A0A498K9X1_MALDO</name>
<accession>A0A498K9X1</accession>
<dbReference type="EMBL" id="RDQH01000330">
    <property type="protein sequence ID" value="RXI02222.1"/>
    <property type="molecule type" value="Genomic_DNA"/>
</dbReference>
<protein>
    <submittedName>
        <fullName evidence="1">Uncharacterized protein</fullName>
    </submittedName>
</protein>
<sequence length="133" mass="15235">MSIKELESHENREREKRKYQIALQCHAIILINDRLERRSVFLQVPPLSLLTSEDSVQGFSTCSRLLVGGELEHPKFFAPTVGAVCGNSYKKPYLRTHGFTHATMGAQAKNLNKFFFSSLCPIYNPRLFLYPPF</sequence>
<gene>
    <name evidence="1" type="ORF">DVH24_026752</name>
</gene>
<reference evidence="1 2" key="1">
    <citation type="submission" date="2018-10" db="EMBL/GenBank/DDBJ databases">
        <title>A high-quality apple genome assembly.</title>
        <authorList>
            <person name="Hu J."/>
        </authorList>
    </citation>
    <scope>NUCLEOTIDE SEQUENCE [LARGE SCALE GENOMIC DNA]</scope>
    <source>
        <strain evidence="2">cv. HFTH1</strain>
        <tissue evidence="1">Young leaf</tissue>
    </source>
</reference>
<comment type="caution">
    <text evidence="1">The sequence shown here is derived from an EMBL/GenBank/DDBJ whole genome shotgun (WGS) entry which is preliminary data.</text>
</comment>